<dbReference type="PANTHER" id="PTHR47061">
    <property type="entry name" value="LYR MOTIF-CONTAINING PROTEIN 9"/>
    <property type="match status" value="1"/>
</dbReference>
<accession>A0A9N9QJW4</accession>
<dbReference type="EMBL" id="OU892277">
    <property type="protein sequence ID" value="CAG9760654.1"/>
    <property type="molecule type" value="Genomic_DNA"/>
</dbReference>
<name>A0A9N9QJW4_9CUCU</name>
<dbReference type="Proteomes" id="UP001152799">
    <property type="component" value="Chromosome 1"/>
</dbReference>
<feature type="domain" description="Complex 1 LYR protein" evidence="3">
    <location>
        <begin position="26"/>
        <end position="81"/>
    </location>
</feature>
<evidence type="ECO:0000313" key="5">
    <source>
        <dbReference type="Proteomes" id="UP001152799"/>
    </source>
</evidence>
<proteinExistence type="inferred from homology"/>
<comment type="similarity">
    <text evidence="1">Belongs to the complex I LYR family. LYRM9 subfamily.</text>
</comment>
<dbReference type="PANTHER" id="PTHR47061:SF1">
    <property type="entry name" value="LYR MOTIF-CONTAINING PROTEIN 9"/>
    <property type="match status" value="1"/>
</dbReference>
<evidence type="ECO:0000256" key="1">
    <source>
        <dbReference type="ARBA" id="ARBA00025757"/>
    </source>
</evidence>
<dbReference type="InterPro" id="IPR052151">
    <property type="entry name" value="Complex_I_LYR"/>
</dbReference>
<gene>
    <name evidence="4" type="ORF">CEUTPL_LOCUS1377</name>
</gene>
<dbReference type="InterPro" id="IPR045291">
    <property type="entry name" value="Complex1_LYR_LYRM9"/>
</dbReference>
<dbReference type="OrthoDB" id="190541at2759"/>
<organism evidence="4 5">
    <name type="scientific">Ceutorhynchus assimilis</name>
    <name type="common">cabbage seed weevil</name>
    <dbReference type="NCBI Taxonomy" id="467358"/>
    <lineage>
        <taxon>Eukaryota</taxon>
        <taxon>Metazoa</taxon>
        <taxon>Ecdysozoa</taxon>
        <taxon>Arthropoda</taxon>
        <taxon>Hexapoda</taxon>
        <taxon>Insecta</taxon>
        <taxon>Pterygota</taxon>
        <taxon>Neoptera</taxon>
        <taxon>Endopterygota</taxon>
        <taxon>Coleoptera</taxon>
        <taxon>Polyphaga</taxon>
        <taxon>Cucujiformia</taxon>
        <taxon>Curculionidae</taxon>
        <taxon>Ceutorhynchinae</taxon>
        <taxon>Ceutorhynchus</taxon>
    </lineage>
</organism>
<evidence type="ECO:0000259" key="3">
    <source>
        <dbReference type="Pfam" id="PF05347"/>
    </source>
</evidence>
<evidence type="ECO:0000256" key="2">
    <source>
        <dbReference type="ARBA" id="ARBA00026234"/>
    </source>
</evidence>
<dbReference type="AlphaFoldDB" id="A0A9N9QJW4"/>
<dbReference type="CDD" id="cd20269">
    <property type="entry name" value="Complex1_LYR_LYRM9"/>
    <property type="match status" value="1"/>
</dbReference>
<protein>
    <recommendedName>
        <fullName evidence="2">LYR motif-containing protein 9</fullName>
    </recommendedName>
</protein>
<reference evidence="4" key="1">
    <citation type="submission" date="2022-01" db="EMBL/GenBank/DDBJ databases">
        <authorList>
            <person name="King R."/>
        </authorList>
    </citation>
    <scope>NUCLEOTIDE SEQUENCE</scope>
</reference>
<dbReference type="InterPro" id="IPR008011">
    <property type="entry name" value="Complex1_LYR_dom"/>
</dbReference>
<sequence>MSLTLAKILFNFTPLRVCSTKYQRNEVTTLYKHLLKQCQKLPKGPKEHYQFMIKQSFKQHINESDPERVRQIVKRSYEDCEWILKKYLTK</sequence>
<dbReference type="Pfam" id="PF05347">
    <property type="entry name" value="Complex1_LYR"/>
    <property type="match status" value="1"/>
</dbReference>
<keyword evidence="5" id="KW-1185">Reference proteome</keyword>
<evidence type="ECO:0000313" key="4">
    <source>
        <dbReference type="EMBL" id="CAG9760654.1"/>
    </source>
</evidence>